<evidence type="ECO:0000313" key="1">
    <source>
        <dbReference type="EMBL" id="EFX84962.1"/>
    </source>
</evidence>
<evidence type="ECO:0000313" key="2">
    <source>
        <dbReference type="Proteomes" id="UP000000305"/>
    </source>
</evidence>
<gene>
    <name evidence="1" type="ORF">DAPPUDRAFT_238531</name>
</gene>
<organism evidence="1 2">
    <name type="scientific">Daphnia pulex</name>
    <name type="common">Water flea</name>
    <dbReference type="NCBI Taxonomy" id="6669"/>
    <lineage>
        <taxon>Eukaryota</taxon>
        <taxon>Metazoa</taxon>
        <taxon>Ecdysozoa</taxon>
        <taxon>Arthropoda</taxon>
        <taxon>Crustacea</taxon>
        <taxon>Branchiopoda</taxon>
        <taxon>Diplostraca</taxon>
        <taxon>Cladocera</taxon>
        <taxon>Anomopoda</taxon>
        <taxon>Daphniidae</taxon>
        <taxon>Daphnia</taxon>
    </lineage>
</organism>
<reference evidence="1 2" key="1">
    <citation type="journal article" date="2011" name="Science">
        <title>The ecoresponsive genome of Daphnia pulex.</title>
        <authorList>
            <person name="Colbourne J.K."/>
            <person name="Pfrender M.E."/>
            <person name="Gilbert D."/>
            <person name="Thomas W.K."/>
            <person name="Tucker A."/>
            <person name="Oakley T.H."/>
            <person name="Tokishita S."/>
            <person name="Aerts A."/>
            <person name="Arnold G.J."/>
            <person name="Basu M.K."/>
            <person name="Bauer D.J."/>
            <person name="Caceres C.E."/>
            <person name="Carmel L."/>
            <person name="Casola C."/>
            <person name="Choi J.H."/>
            <person name="Detter J.C."/>
            <person name="Dong Q."/>
            <person name="Dusheyko S."/>
            <person name="Eads B.D."/>
            <person name="Frohlich T."/>
            <person name="Geiler-Samerotte K.A."/>
            <person name="Gerlach D."/>
            <person name="Hatcher P."/>
            <person name="Jogdeo S."/>
            <person name="Krijgsveld J."/>
            <person name="Kriventseva E.V."/>
            <person name="Kultz D."/>
            <person name="Laforsch C."/>
            <person name="Lindquist E."/>
            <person name="Lopez J."/>
            <person name="Manak J.R."/>
            <person name="Muller J."/>
            <person name="Pangilinan J."/>
            <person name="Patwardhan R.P."/>
            <person name="Pitluck S."/>
            <person name="Pritham E.J."/>
            <person name="Rechtsteiner A."/>
            <person name="Rho M."/>
            <person name="Rogozin I.B."/>
            <person name="Sakarya O."/>
            <person name="Salamov A."/>
            <person name="Schaack S."/>
            <person name="Shapiro H."/>
            <person name="Shiga Y."/>
            <person name="Skalitzky C."/>
            <person name="Smith Z."/>
            <person name="Souvorov A."/>
            <person name="Sung W."/>
            <person name="Tang Z."/>
            <person name="Tsuchiya D."/>
            <person name="Tu H."/>
            <person name="Vos H."/>
            <person name="Wang M."/>
            <person name="Wolf Y.I."/>
            <person name="Yamagata H."/>
            <person name="Yamada T."/>
            <person name="Ye Y."/>
            <person name="Shaw J.R."/>
            <person name="Andrews J."/>
            <person name="Crease T.J."/>
            <person name="Tang H."/>
            <person name="Lucas S.M."/>
            <person name="Robertson H.M."/>
            <person name="Bork P."/>
            <person name="Koonin E.V."/>
            <person name="Zdobnov E.M."/>
            <person name="Grigoriev I.V."/>
            <person name="Lynch M."/>
            <person name="Boore J.L."/>
        </authorList>
    </citation>
    <scope>NUCLEOTIDE SEQUENCE [LARGE SCALE GENOMIC DNA]</scope>
</reference>
<accession>E9G6M5</accession>
<keyword evidence="2" id="KW-1185">Reference proteome</keyword>
<name>E9G6M5_DAPPU</name>
<dbReference type="EMBL" id="GL732533">
    <property type="protein sequence ID" value="EFX84962.1"/>
    <property type="molecule type" value="Genomic_DNA"/>
</dbReference>
<dbReference type="Proteomes" id="UP000000305">
    <property type="component" value="Unassembled WGS sequence"/>
</dbReference>
<protein>
    <submittedName>
        <fullName evidence="1">Uncharacterized protein</fullName>
    </submittedName>
</protein>
<proteinExistence type="predicted"/>
<dbReference type="InParanoid" id="E9G6M5"/>
<dbReference type="KEGG" id="dpx:DAPPUDRAFT_238531"/>
<dbReference type="HOGENOM" id="CLU_2592168_0_0_1"/>
<sequence length="80" mass="9207">MNPTTHEEEKKIDVPFLFCLSVSESTSDTYKMYSTFDERETNNLPDVSVEPETSFVTSAKRSDALSNQQHPHLFDFVFNV</sequence>
<dbReference type="AlphaFoldDB" id="E9G6M5"/>